<proteinExistence type="inferred from homology"/>
<evidence type="ECO:0000256" key="8">
    <source>
        <dbReference type="ARBA" id="ARBA00022764"/>
    </source>
</evidence>
<keyword evidence="9" id="KW-0249">Electron transport</keyword>
<keyword evidence="5" id="KW-0349">Heme</keyword>
<keyword evidence="7" id="KW-0732">Signal</keyword>
<keyword evidence="10" id="KW-0408">Iron</keyword>
<evidence type="ECO:0000256" key="3">
    <source>
        <dbReference type="ARBA" id="ARBA00013773"/>
    </source>
</evidence>
<keyword evidence="8" id="KW-0574">Periplasm</keyword>
<evidence type="ECO:0000256" key="2">
    <source>
        <dbReference type="ARBA" id="ARBA00007368"/>
    </source>
</evidence>
<dbReference type="PROSITE" id="PS51257">
    <property type="entry name" value="PROKAR_LIPOPROTEIN"/>
    <property type="match status" value="1"/>
</dbReference>
<evidence type="ECO:0000256" key="1">
    <source>
        <dbReference type="ARBA" id="ARBA00004418"/>
    </source>
</evidence>
<dbReference type="GO" id="GO:0046872">
    <property type="term" value="F:metal ion binding"/>
    <property type="evidence" value="ECO:0007669"/>
    <property type="project" value="UniProtKB-KW"/>
</dbReference>
<dbReference type="Pfam" id="PF03892">
    <property type="entry name" value="NapB"/>
    <property type="match status" value="1"/>
</dbReference>
<evidence type="ECO:0000256" key="9">
    <source>
        <dbReference type="ARBA" id="ARBA00022982"/>
    </source>
</evidence>
<organism evidence="12">
    <name type="scientific">hydrothermal vent metagenome</name>
    <dbReference type="NCBI Taxonomy" id="652676"/>
    <lineage>
        <taxon>unclassified sequences</taxon>
        <taxon>metagenomes</taxon>
        <taxon>ecological metagenomes</taxon>
    </lineage>
</organism>
<keyword evidence="6" id="KW-0479">Metal-binding</keyword>
<name>A0A3B0U0U7_9ZZZZ</name>
<sequence length="194" mass="21916">MNKIQVFLLVAIFFASCSGEKKQQKQMIDEDKLGFIEADVKSENTNLRNKAKYGISLPGSSETIERAFENAPPLIPHTTTGFFPIKIKNNICFSCHLPDKAKAVGAIPLPETHFTDLRPEMEQKDGVYYTTFEGTLAISKTKNFNNAYFNCSQCHVPQAEVSVNIENLFTPEFRDVLYRKRSGLEKTIKEGIEN</sequence>
<evidence type="ECO:0000256" key="6">
    <source>
        <dbReference type="ARBA" id="ARBA00022723"/>
    </source>
</evidence>
<comment type="similarity">
    <text evidence="2">Belongs to the NapB family.</text>
</comment>
<accession>A0A3B0U0U7</accession>
<dbReference type="GO" id="GO:0042597">
    <property type="term" value="C:periplasmic space"/>
    <property type="evidence" value="ECO:0007669"/>
    <property type="project" value="UniProtKB-SubCell"/>
</dbReference>
<dbReference type="SUPFAM" id="SSF48695">
    <property type="entry name" value="Multiheme cytochromes"/>
    <property type="match status" value="1"/>
</dbReference>
<dbReference type="InterPro" id="IPR036280">
    <property type="entry name" value="Multihaem_cyt_sf"/>
</dbReference>
<dbReference type="AlphaFoldDB" id="A0A3B0U0U7"/>
<dbReference type="PANTHER" id="PTHR38604">
    <property type="entry name" value="PERIPLASMIC NITRATE REDUCTASE, ELECTRON TRANSFER SUBUNIT"/>
    <property type="match status" value="1"/>
</dbReference>
<keyword evidence="4" id="KW-0813">Transport</keyword>
<gene>
    <name evidence="12" type="ORF">MNBD_BACTEROID01-1520</name>
</gene>
<reference evidence="12" key="1">
    <citation type="submission" date="2018-06" db="EMBL/GenBank/DDBJ databases">
        <authorList>
            <person name="Zhirakovskaya E."/>
        </authorList>
    </citation>
    <scope>NUCLEOTIDE SEQUENCE</scope>
</reference>
<dbReference type="PIRSF" id="PIRSF006105">
    <property type="entry name" value="NapB"/>
    <property type="match status" value="1"/>
</dbReference>
<dbReference type="InterPro" id="IPR005591">
    <property type="entry name" value="NapB"/>
</dbReference>
<dbReference type="EMBL" id="UOEP01000036">
    <property type="protein sequence ID" value="VAW14424.1"/>
    <property type="molecule type" value="Genomic_DNA"/>
</dbReference>
<evidence type="ECO:0000256" key="4">
    <source>
        <dbReference type="ARBA" id="ARBA00022448"/>
    </source>
</evidence>
<comment type="subcellular location">
    <subcellularLocation>
        <location evidence="1">Periplasm</location>
    </subcellularLocation>
</comment>
<dbReference type="GO" id="GO:0009061">
    <property type="term" value="P:anaerobic respiration"/>
    <property type="evidence" value="ECO:0007669"/>
    <property type="project" value="InterPro"/>
</dbReference>
<protein>
    <recommendedName>
        <fullName evidence="3">Periplasmic nitrate reductase, electron transfer subunit</fullName>
    </recommendedName>
    <alternativeName>
        <fullName evidence="11">Diheme cytochrome c NapB</fullName>
    </alternativeName>
</protein>
<evidence type="ECO:0000256" key="5">
    <source>
        <dbReference type="ARBA" id="ARBA00022617"/>
    </source>
</evidence>
<evidence type="ECO:0000256" key="7">
    <source>
        <dbReference type="ARBA" id="ARBA00022729"/>
    </source>
</evidence>
<evidence type="ECO:0000256" key="11">
    <source>
        <dbReference type="ARBA" id="ARBA00031832"/>
    </source>
</evidence>
<dbReference type="PANTHER" id="PTHR38604:SF1">
    <property type="entry name" value="PERIPLASMIC NITRATE REDUCTASE, ELECTRON TRANSFER SUBUNIT"/>
    <property type="match status" value="1"/>
</dbReference>
<evidence type="ECO:0000313" key="12">
    <source>
        <dbReference type="EMBL" id="VAW14424.1"/>
    </source>
</evidence>
<dbReference type="Gene3D" id="1.10.1130.10">
    <property type="entry name" value="Flavocytochrome C3, Chain A"/>
    <property type="match status" value="1"/>
</dbReference>
<evidence type="ECO:0000256" key="10">
    <source>
        <dbReference type="ARBA" id="ARBA00023004"/>
    </source>
</evidence>